<feature type="domain" description="SANT" evidence="12">
    <location>
        <begin position="41"/>
        <end position="92"/>
    </location>
</feature>
<dbReference type="PaxDb" id="35128-Thaps268788"/>
<evidence type="ECO:0000256" key="5">
    <source>
        <dbReference type="ARBA" id="ARBA00023015"/>
    </source>
</evidence>
<dbReference type="GeneID" id="7452244"/>
<evidence type="ECO:0000313" key="14">
    <source>
        <dbReference type="EMBL" id="EED93085.1"/>
    </source>
</evidence>
<dbReference type="GO" id="GO:0008237">
    <property type="term" value="F:metallopeptidase activity"/>
    <property type="evidence" value="ECO:0007669"/>
    <property type="project" value="UniProtKB-KW"/>
</dbReference>
<evidence type="ECO:0000256" key="2">
    <source>
        <dbReference type="ARBA" id="ARBA00022723"/>
    </source>
</evidence>
<evidence type="ECO:0000256" key="8">
    <source>
        <dbReference type="ARBA" id="ARBA00023163"/>
    </source>
</evidence>
<feature type="compositionally biased region" description="Basic and acidic residues" evidence="10">
    <location>
        <begin position="91"/>
        <end position="105"/>
    </location>
</feature>
<keyword evidence="4" id="KW-0862">Zinc</keyword>
<gene>
    <name evidence="14" type="primary">MYB18</name>
    <name evidence="14" type="ORF">THAPSDRAFT_268788</name>
</gene>
<keyword evidence="9" id="KW-0539">Nucleus</keyword>
<dbReference type="PROSITE" id="PS51294">
    <property type="entry name" value="HTH_MYB"/>
    <property type="match status" value="1"/>
</dbReference>
<organism evidence="14 15">
    <name type="scientific">Thalassiosira pseudonana</name>
    <name type="common">Marine diatom</name>
    <name type="synonym">Cyclotella nana</name>
    <dbReference type="NCBI Taxonomy" id="35128"/>
    <lineage>
        <taxon>Eukaryota</taxon>
        <taxon>Sar</taxon>
        <taxon>Stramenopiles</taxon>
        <taxon>Ochrophyta</taxon>
        <taxon>Bacillariophyta</taxon>
        <taxon>Coscinodiscophyceae</taxon>
        <taxon>Thalassiosirophycidae</taxon>
        <taxon>Thalassiosirales</taxon>
        <taxon>Thalassiosiraceae</taxon>
        <taxon>Thalassiosira</taxon>
    </lineage>
</organism>
<dbReference type="NCBIfam" id="TIGR01557">
    <property type="entry name" value="myb_SHAQKYF"/>
    <property type="match status" value="1"/>
</dbReference>
<dbReference type="PANTHER" id="PTHR12802:SF173">
    <property type="entry name" value="MYB-LIKE PROTEIN K"/>
    <property type="match status" value="1"/>
</dbReference>
<dbReference type="PROSITE" id="PS51293">
    <property type="entry name" value="SANT"/>
    <property type="match status" value="1"/>
</dbReference>
<dbReference type="InterPro" id="IPR006447">
    <property type="entry name" value="Myb_dom_plants"/>
</dbReference>
<dbReference type="RefSeq" id="XP_002289548.1">
    <property type="nucleotide sequence ID" value="XM_002289512.1"/>
</dbReference>
<accession>B8C0L3</accession>
<dbReference type="STRING" id="35128.B8C0L3"/>
<evidence type="ECO:0000256" key="6">
    <source>
        <dbReference type="ARBA" id="ARBA00023049"/>
    </source>
</evidence>
<dbReference type="InterPro" id="IPR009057">
    <property type="entry name" value="Homeodomain-like_sf"/>
</dbReference>
<evidence type="ECO:0000256" key="3">
    <source>
        <dbReference type="ARBA" id="ARBA00022801"/>
    </source>
</evidence>
<dbReference type="Gene3D" id="1.10.10.60">
    <property type="entry name" value="Homeodomain-like"/>
    <property type="match status" value="1"/>
</dbReference>
<feature type="domain" description="HTH myb-type" evidence="13">
    <location>
        <begin position="44"/>
        <end position="92"/>
    </location>
</feature>
<dbReference type="KEGG" id="tps:THAPSDRAFT_268788"/>
<dbReference type="Pfam" id="PF00249">
    <property type="entry name" value="Myb_DNA-binding"/>
    <property type="match status" value="1"/>
</dbReference>
<reference evidence="14 15" key="2">
    <citation type="journal article" date="2008" name="Nature">
        <title>The Phaeodactylum genome reveals the evolutionary history of diatom genomes.</title>
        <authorList>
            <person name="Bowler C."/>
            <person name="Allen A.E."/>
            <person name="Badger J.H."/>
            <person name="Grimwood J."/>
            <person name="Jabbari K."/>
            <person name="Kuo A."/>
            <person name="Maheswari U."/>
            <person name="Martens C."/>
            <person name="Maumus F."/>
            <person name="Otillar R.P."/>
            <person name="Rayko E."/>
            <person name="Salamov A."/>
            <person name="Vandepoele K."/>
            <person name="Beszteri B."/>
            <person name="Gruber A."/>
            <person name="Heijde M."/>
            <person name="Katinka M."/>
            <person name="Mock T."/>
            <person name="Valentin K."/>
            <person name="Verret F."/>
            <person name="Berges J.A."/>
            <person name="Brownlee C."/>
            <person name="Cadoret J.P."/>
            <person name="Chiovitti A."/>
            <person name="Choi C.J."/>
            <person name="Coesel S."/>
            <person name="De Martino A."/>
            <person name="Detter J.C."/>
            <person name="Durkin C."/>
            <person name="Falciatore A."/>
            <person name="Fournet J."/>
            <person name="Haruta M."/>
            <person name="Huysman M.J."/>
            <person name="Jenkins B.D."/>
            <person name="Jiroutova K."/>
            <person name="Jorgensen R.E."/>
            <person name="Joubert Y."/>
            <person name="Kaplan A."/>
            <person name="Kroger N."/>
            <person name="Kroth P.G."/>
            <person name="La Roche J."/>
            <person name="Lindquist E."/>
            <person name="Lommer M."/>
            <person name="Martin-Jezequel V."/>
            <person name="Lopez P.J."/>
            <person name="Lucas S."/>
            <person name="Mangogna M."/>
            <person name="McGinnis K."/>
            <person name="Medlin L.K."/>
            <person name="Montsant A."/>
            <person name="Oudot-Le Secq M.P."/>
            <person name="Napoli C."/>
            <person name="Obornik M."/>
            <person name="Parker M.S."/>
            <person name="Petit J.L."/>
            <person name="Porcel B.M."/>
            <person name="Poulsen N."/>
            <person name="Robison M."/>
            <person name="Rychlewski L."/>
            <person name="Rynearson T.A."/>
            <person name="Schmutz J."/>
            <person name="Shapiro H."/>
            <person name="Siaut M."/>
            <person name="Stanley M."/>
            <person name="Sussman M.R."/>
            <person name="Taylor A.R."/>
            <person name="Vardi A."/>
            <person name="von Dassow P."/>
            <person name="Vyverman W."/>
            <person name="Willis A."/>
            <person name="Wyrwicz L.S."/>
            <person name="Rokhsar D.S."/>
            <person name="Weissenbach J."/>
            <person name="Armbrust E.V."/>
            <person name="Green B.R."/>
            <person name="Van de Peer Y."/>
            <person name="Grigoriev I.V."/>
        </authorList>
    </citation>
    <scope>NUCLEOTIDE SEQUENCE [LARGE SCALE GENOMIC DNA]</scope>
    <source>
        <strain evidence="14 15">CCMP1335</strain>
    </source>
</reference>
<keyword evidence="2" id="KW-0479">Metal-binding</keyword>
<dbReference type="eggNOG" id="KOG0724">
    <property type="taxonomic scope" value="Eukaryota"/>
</dbReference>
<dbReference type="SUPFAM" id="SSF46689">
    <property type="entry name" value="Homeodomain-like"/>
    <property type="match status" value="1"/>
</dbReference>
<name>B8C0L3_THAPS</name>
<feature type="compositionally biased region" description="Polar residues" evidence="10">
    <location>
        <begin position="106"/>
        <end position="119"/>
    </location>
</feature>
<dbReference type="CDD" id="cd00167">
    <property type="entry name" value="SANT"/>
    <property type="match status" value="1"/>
</dbReference>
<protein>
    <submittedName>
        <fullName evidence="14">MYB DNA binding protein/ transcription factor-like protein</fullName>
    </submittedName>
</protein>
<dbReference type="EMBL" id="CM000641">
    <property type="protein sequence ID" value="EED93085.1"/>
    <property type="molecule type" value="Genomic_DNA"/>
</dbReference>
<reference evidence="14 15" key="1">
    <citation type="journal article" date="2004" name="Science">
        <title>The genome of the diatom Thalassiosira pseudonana: ecology, evolution, and metabolism.</title>
        <authorList>
            <person name="Armbrust E.V."/>
            <person name="Berges J.A."/>
            <person name="Bowler C."/>
            <person name="Green B.R."/>
            <person name="Martinez D."/>
            <person name="Putnam N.H."/>
            <person name="Zhou S."/>
            <person name="Allen A.E."/>
            <person name="Apt K.E."/>
            <person name="Bechner M."/>
            <person name="Brzezinski M.A."/>
            <person name="Chaal B.K."/>
            <person name="Chiovitti A."/>
            <person name="Davis A.K."/>
            <person name="Demarest M.S."/>
            <person name="Detter J.C."/>
            <person name="Glavina T."/>
            <person name="Goodstein D."/>
            <person name="Hadi M.Z."/>
            <person name="Hellsten U."/>
            <person name="Hildebrand M."/>
            <person name="Jenkins B.D."/>
            <person name="Jurka J."/>
            <person name="Kapitonov V.V."/>
            <person name="Kroger N."/>
            <person name="Lau W.W."/>
            <person name="Lane T.W."/>
            <person name="Larimer F.W."/>
            <person name="Lippmeier J.C."/>
            <person name="Lucas S."/>
            <person name="Medina M."/>
            <person name="Montsant A."/>
            <person name="Obornik M."/>
            <person name="Parker M.S."/>
            <person name="Palenik B."/>
            <person name="Pazour G.J."/>
            <person name="Richardson P.M."/>
            <person name="Rynearson T.A."/>
            <person name="Saito M.A."/>
            <person name="Schwartz D.C."/>
            <person name="Thamatrakoln K."/>
            <person name="Valentin K."/>
            <person name="Vardi A."/>
            <person name="Wilkerson F.P."/>
            <person name="Rokhsar D.S."/>
        </authorList>
    </citation>
    <scope>NUCLEOTIDE SEQUENCE [LARGE SCALE GENOMIC DNA]</scope>
    <source>
        <strain evidence="14 15">CCMP1335</strain>
    </source>
</reference>
<dbReference type="InterPro" id="IPR017930">
    <property type="entry name" value="Myb_dom"/>
</dbReference>
<evidence type="ECO:0000259" key="13">
    <source>
        <dbReference type="PROSITE" id="PS51294"/>
    </source>
</evidence>
<dbReference type="AlphaFoldDB" id="B8C0L3"/>
<evidence type="ECO:0000259" key="11">
    <source>
        <dbReference type="PROSITE" id="PS50090"/>
    </source>
</evidence>
<feature type="region of interest" description="Disordered" evidence="10">
    <location>
        <begin position="91"/>
        <end position="119"/>
    </location>
</feature>
<dbReference type="GO" id="GO:0046872">
    <property type="term" value="F:metal ion binding"/>
    <property type="evidence" value="ECO:0007669"/>
    <property type="project" value="UniProtKB-KW"/>
</dbReference>
<feature type="region of interest" description="Disordered" evidence="10">
    <location>
        <begin position="288"/>
        <end position="327"/>
    </location>
</feature>
<evidence type="ECO:0000256" key="1">
    <source>
        <dbReference type="ARBA" id="ARBA00022670"/>
    </source>
</evidence>
<dbReference type="Proteomes" id="UP000001449">
    <property type="component" value="Chromosome 4"/>
</dbReference>
<keyword evidence="6" id="KW-0482">Metalloprotease</keyword>
<dbReference type="InterPro" id="IPR017884">
    <property type="entry name" value="SANT_dom"/>
</dbReference>
<dbReference type="InParanoid" id="B8C0L3"/>
<dbReference type="OMA" id="KVYGREW"/>
<dbReference type="PANTHER" id="PTHR12802">
    <property type="entry name" value="SWI/SNF COMPLEX-RELATED"/>
    <property type="match status" value="1"/>
</dbReference>
<sequence length="327" mass="36107">MTKNKNSFFVDTATDATATLKSMEKSTDLSDANISGDAADTTLGRWTAEEHDQFLHGMKVYGREWKKVAQHIPTRSAAQIRSHAQKFFAKMSREQQPKRTLDEKQPPSSQDNATSNLIVPRQNKITGVKSASCSYIDTVNSILEHPKGVESRVTNALISLRERYKHLESHMTQTNALSANNAKSEGIKRSLTMDSFQLNAKSANTSALSLGPASAALAKEQQTLRKAAEARYKMKKRQSPSPNSEQRDVLETSRSSCARVSLASMPSRGRFDSSQVIALSMLGGSFDKDRTKSNITVSTDKSSQSTSTIHEQITDGQRPSKLRKTEH</sequence>
<dbReference type="FunFam" id="1.10.10.60:FF:000151">
    <property type="entry name" value="histone H2A deubiquitinase MYSM1 isoform X2"/>
    <property type="match status" value="1"/>
</dbReference>
<evidence type="ECO:0000256" key="10">
    <source>
        <dbReference type="SAM" id="MobiDB-lite"/>
    </source>
</evidence>
<keyword evidence="15" id="KW-1185">Reference proteome</keyword>
<feature type="domain" description="Myb-like" evidence="11">
    <location>
        <begin position="38"/>
        <end position="88"/>
    </location>
</feature>
<evidence type="ECO:0000256" key="9">
    <source>
        <dbReference type="ARBA" id="ARBA00023242"/>
    </source>
</evidence>
<dbReference type="PROSITE" id="PS50090">
    <property type="entry name" value="MYB_LIKE"/>
    <property type="match status" value="1"/>
</dbReference>
<dbReference type="HOGENOM" id="CLU_851241_0_0_1"/>
<dbReference type="InterPro" id="IPR001005">
    <property type="entry name" value="SANT/Myb"/>
</dbReference>
<keyword evidence="8" id="KW-0804">Transcription</keyword>
<evidence type="ECO:0000259" key="12">
    <source>
        <dbReference type="PROSITE" id="PS51293"/>
    </source>
</evidence>
<keyword evidence="5" id="KW-0805">Transcription regulation</keyword>
<evidence type="ECO:0000256" key="4">
    <source>
        <dbReference type="ARBA" id="ARBA00022833"/>
    </source>
</evidence>
<dbReference type="GO" id="GO:0006508">
    <property type="term" value="P:proteolysis"/>
    <property type="evidence" value="ECO:0007669"/>
    <property type="project" value="UniProtKB-KW"/>
</dbReference>
<proteinExistence type="predicted"/>
<feature type="compositionally biased region" description="Polar residues" evidence="10">
    <location>
        <begin position="293"/>
        <end position="317"/>
    </location>
</feature>
<keyword evidence="3" id="KW-0378">Hydrolase</keyword>
<evidence type="ECO:0000313" key="15">
    <source>
        <dbReference type="Proteomes" id="UP000001449"/>
    </source>
</evidence>
<feature type="region of interest" description="Disordered" evidence="10">
    <location>
        <begin position="229"/>
        <end position="253"/>
    </location>
</feature>
<keyword evidence="7" id="KW-0238">DNA-binding</keyword>
<keyword evidence="1" id="KW-0645">Protease</keyword>
<dbReference type="SMART" id="SM00717">
    <property type="entry name" value="SANT"/>
    <property type="match status" value="1"/>
</dbReference>
<evidence type="ECO:0000256" key="7">
    <source>
        <dbReference type="ARBA" id="ARBA00023125"/>
    </source>
</evidence>
<dbReference type="GO" id="GO:0003677">
    <property type="term" value="F:DNA binding"/>
    <property type="evidence" value="ECO:0007669"/>
    <property type="project" value="UniProtKB-KW"/>
</dbReference>